<feature type="transmembrane region" description="Helical" evidence="1">
    <location>
        <begin position="34"/>
        <end position="52"/>
    </location>
</feature>
<dbReference type="EMBL" id="CP003344">
    <property type="protein sequence ID" value="AGA67934.1"/>
    <property type="molecule type" value="Genomic_DNA"/>
</dbReference>
<dbReference type="InterPro" id="IPR014729">
    <property type="entry name" value="Rossmann-like_a/b/a_fold"/>
</dbReference>
<reference evidence="4" key="1">
    <citation type="submission" date="2012-02" db="EMBL/GenBank/DDBJ databases">
        <title>Complete sequence of Desulfitobacterium dichloroeliminans LMG P-21439.</title>
        <authorList>
            <person name="Lucas S."/>
            <person name="Han J."/>
            <person name="Lapidus A."/>
            <person name="Cheng J.-F."/>
            <person name="Goodwin L."/>
            <person name="Pitluck S."/>
            <person name="Peters L."/>
            <person name="Ovchinnikova G."/>
            <person name="Teshima H."/>
            <person name="Detter J.C."/>
            <person name="Han C."/>
            <person name="Tapia R."/>
            <person name="Land M."/>
            <person name="Hauser L."/>
            <person name="Kyrpides N."/>
            <person name="Ivanova N."/>
            <person name="Pagani I."/>
            <person name="Kruse T."/>
            <person name="de Vos W.M."/>
            <person name="Boon N."/>
            <person name="Smidt H."/>
            <person name="Woyke T."/>
        </authorList>
    </citation>
    <scope>NUCLEOTIDE SEQUENCE [LARGE SCALE GENOMIC DNA]</scope>
    <source>
        <strain evidence="4">LMG P-21439 / DCA1</strain>
    </source>
</reference>
<evidence type="ECO:0000256" key="1">
    <source>
        <dbReference type="SAM" id="Phobius"/>
    </source>
</evidence>
<evidence type="ECO:0000313" key="4">
    <source>
        <dbReference type="Proteomes" id="UP000010797"/>
    </source>
</evidence>
<dbReference type="InterPro" id="IPR003848">
    <property type="entry name" value="DUF218"/>
</dbReference>
<protein>
    <recommendedName>
        <fullName evidence="2">DUF218 domain-containing protein</fullName>
    </recommendedName>
</protein>
<dbReference type="Proteomes" id="UP000010797">
    <property type="component" value="Chromosome"/>
</dbReference>
<feature type="transmembrane region" description="Helical" evidence="1">
    <location>
        <begin position="73"/>
        <end position="91"/>
    </location>
</feature>
<dbReference type="eggNOG" id="COG1434">
    <property type="taxonomic scope" value="Bacteria"/>
</dbReference>
<dbReference type="HOGENOM" id="CLU_051474_2_2_9"/>
<dbReference type="STRING" id="871963.Desdi_0388"/>
<feature type="domain" description="DUF218" evidence="2">
    <location>
        <begin position="103"/>
        <end position="247"/>
    </location>
</feature>
<dbReference type="CDD" id="cd06259">
    <property type="entry name" value="YdcF-like"/>
    <property type="match status" value="1"/>
</dbReference>
<dbReference type="PANTHER" id="PTHR30336:SF4">
    <property type="entry name" value="ENVELOPE BIOGENESIS FACTOR ELYC"/>
    <property type="match status" value="1"/>
</dbReference>
<dbReference type="GO" id="GO:0000270">
    <property type="term" value="P:peptidoglycan metabolic process"/>
    <property type="evidence" value="ECO:0007669"/>
    <property type="project" value="TreeGrafter"/>
</dbReference>
<accession>L0F257</accession>
<evidence type="ECO:0000259" key="2">
    <source>
        <dbReference type="Pfam" id="PF02698"/>
    </source>
</evidence>
<keyword evidence="1" id="KW-0472">Membrane</keyword>
<dbReference type="Pfam" id="PF02698">
    <property type="entry name" value="DUF218"/>
    <property type="match status" value="1"/>
</dbReference>
<dbReference type="InterPro" id="IPR051599">
    <property type="entry name" value="Cell_Envelope_Assoc"/>
</dbReference>
<evidence type="ECO:0000313" key="3">
    <source>
        <dbReference type="EMBL" id="AGA67934.1"/>
    </source>
</evidence>
<dbReference type="KEGG" id="ddl:Desdi_0388"/>
<dbReference type="AlphaFoldDB" id="L0F257"/>
<keyword evidence="1" id="KW-1133">Transmembrane helix</keyword>
<dbReference type="OrthoDB" id="9782395at2"/>
<dbReference type="PANTHER" id="PTHR30336">
    <property type="entry name" value="INNER MEMBRANE PROTEIN, PROBABLE PERMEASE"/>
    <property type="match status" value="1"/>
</dbReference>
<dbReference type="GO" id="GO:0043164">
    <property type="term" value="P:Gram-negative-bacterium-type cell wall biogenesis"/>
    <property type="evidence" value="ECO:0007669"/>
    <property type="project" value="TreeGrafter"/>
</dbReference>
<keyword evidence="4" id="KW-1185">Reference proteome</keyword>
<name>L0F257_DESDL</name>
<dbReference type="Gene3D" id="3.40.50.620">
    <property type="entry name" value="HUPs"/>
    <property type="match status" value="1"/>
</dbReference>
<feature type="transmembrane region" description="Helical" evidence="1">
    <location>
        <begin position="7"/>
        <end position="28"/>
    </location>
</feature>
<proteinExistence type="predicted"/>
<organism evidence="3 4">
    <name type="scientific">Desulfitobacterium dichloroeliminans (strain LMG P-21439 / DCA1)</name>
    <dbReference type="NCBI Taxonomy" id="871963"/>
    <lineage>
        <taxon>Bacteria</taxon>
        <taxon>Bacillati</taxon>
        <taxon>Bacillota</taxon>
        <taxon>Clostridia</taxon>
        <taxon>Eubacteriales</taxon>
        <taxon>Desulfitobacteriaceae</taxon>
        <taxon>Desulfitobacterium</taxon>
    </lineage>
</organism>
<keyword evidence="1" id="KW-0812">Transmembrane</keyword>
<gene>
    <name evidence="3" type="ordered locus">Desdi_0388</name>
</gene>
<dbReference type="RefSeq" id="WP_015260941.1">
    <property type="nucleotide sequence ID" value="NC_019903.1"/>
</dbReference>
<dbReference type="GO" id="GO:0005886">
    <property type="term" value="C:plasma membrane"/>
    <property type="evidence" value="ECO:0007669"/>
    <property type="project" value="TreeGrafter"/>
</dbReference>
<sequence length="257" mass="28913">MLNRKWFSRLCILVGIVGILDTIIVVGLNGGINLGTVLPAGVGSLLLLWGIFGDGVKTHLRDRFPFLRRLIRWGIVLLVSSFVLIEGLLLWNTKDSVPEQVEYLIILGAGLNGDELSWTLWERVDKGLRILEKNPQMKVVVSGGQGPGETIPEAEAMARYLKEHGISSKRILLEDQSTSTAENFRYSRTLLDQVEDFNPAEPLLVITSDFHMFRSKVLAQRNGLNPVGVTCSTPWYIRPNSYLREYFAVVKSILFDW</sequence>